<feature type="region of interest" description="Disordered" evidence="1">
    <location>
        <begin position="1"/>
        <end position="108"/>
    </location>
</feature>
<feature type="region of interest" description="Disordered" evidence="1">
    <location>
        <begin position="385"/>
        <end position="512"/>
    </location>
</feature>
<name>A0AAD6VFZ7_9AGAR</name>
<evidence type="ECO:0000313" key="2">
    <source>
        <dbReference type="EMBL" id="KAJ7212022.1"/>
    </source>
</evidence>
<feature type="region of interest" description="Disordered" evidence="1">
    <location>
        <begin position="325"/>
        <end position="359"/>
    </location>
</feature>
<feature type="compositionally biased region" description="Polar residues" evidence="1">
    <location>
        <begin position="411"/>
        <end position="448"/>
    </location>
</feature>
<feature type="compositionally biased region" description="Polar residues" evidence="1">
    <location>
        <begin position="496"/>
        <end position="507"/>
    </location>
</feature>
<feature type="compositionally biased region" description="Low complexity" evidence="1">
    <location>
        <begin position="450"/>
        <end position="461"/>
    </location>
</feature>
<feature type="compositionally biased region" description="Polar residues" evidence="1">
    <location>
        <begin position="462"/>
        <end position="471"/>
    </location>
</feature>
<accession>A0AAD6VFZ7</accession>
<feature type="compositionally biased region" description="Low complexity" evidence="1">
    <location>
        <begin position="21"/>
        <end position="32"/>
    </location>
</feature>
<sequence length="626" mass="67258">MSESISELENGAQGLDSSDPASSLRAAALLTLKSKRRKPVDTAGSSGRPHPQLSDTSIQLDYGQEEVIKSSTKDVEMPPVPSLKTSNSGTEDGQMREEGEISDSEDAPSKVVSKIGLDNPVVLKAESPTHTLLDRIRDPPHPGPSLSPVSTGEVYVDPEHVRPGLSMNQDQYDTAKDIVLDLLGWGVPPDYLVDCNLSREIVYYVFSELNLRLPRNLDITGLVPYTPFHVAKYSRPLTAIPTSARSEEPASFRSLHGHPSLPAKPLVGPDDILEPSPVPKSAASQPSPHRPSSPLPATSPTDEHSSAASLHDMERQRRQELLARKAVQASRKVKPVSNASSTASSYFAPGEQSEAQDQDVAMIPVIATEAVDDFLKTIGEKSVTPEVVVKPEPTDSIDIDEIPGLGGPNRNAGSSFEGTGPENQTQSMYTDQVVISPSVTPTQSLPQNDPSPSSGDSGSTTLGNEQASYDDQLSHHRSLQRRGVKRPTAADFVDFDSSSQNGRTNGSLPPLKRKTASFASVSGQRKLVIDLSDSEGGEDFALHDSAEPDRFDGGSGYSSPAPGWFSATPVNTGWATPPSIGANTPAALVEKEQEIRKMRELIAQREKSRMQKVVGVLVTSRLFSFR</sequence>
<feature type="compositionally biased region" description="Basic residues" evidence="1">
    <location>
        <begin position="475"/>
        <end position="485"/>
    </location>
</feature>
<keyword evidence="3" id="KW-1185">Reference proteome</keyword>
<dbReference type="EMBL" id="JARJCW010000024">
    <property type="protein sequence ID" value="KAJ7212022.1"/>
    <property type="molecule type" value="Genomic_DNA"/>
</dbReference>
<protein>
    <submittedName>
        <fullName evidence="2">Uncharacterized protein</fullName>
    </submittedName>
</protein>
<dbReference type="AlphaFoldDB" id="A0AAD6VFZ7"/>
<organism evidence="2 3">
    <name type="scientific">Mycena pura</name>
    <dbReference type="NCBI Taxonomy" id="153505"/>
    <lineage>
        <taxon>Eukaryota</taxon>
        <taxon>Fungi</taxon>
        <taxon>Dikarya</taxon>
        <taxon>Basidiomycota</taxon>
        <taxon>Agaricomycotina</taxon>
        <taxon>Agaricomycetes</taxon>
        <taxon>Agaricomycetidae</taxon>
        <taxon>Agaricales</taxon>
        <taxon>Marasmiineae</taxon>
        <taxon>Mycenaceae</taxon>
        <taxon>Mycena</taxon>
    </lineage>
</organism>
<comment type="caution">
    <text evidence="2">The sequence shown here is derived from an EMBL/GenBank/DDBJ whole genome shotgun (WGS) entry which is preliminary data.</text>
</comment>
<feature type="compositionally biased region" description="Basic and acidic residues" evidence="1">
    <location>
        <begin position="66"/>
        <end position="76"/>
    </location>
</feature>
<evidence type="ECO:0000256" key="1">
    <source>
        <dbReference type="SAM" id="MobiDB-lite"/>
    </source>
</evidence>
<evidence type="ECO:0000313" key="3">
    <source>
        <dbReference type="Proteomes" id="UP001219525"/>
    </source>
</evidence>
<reference evidence="2" key="1">
    <citation type="submission" date="2023-03" db="EMBL/GenBank/DDBJ databases">
        <title>Massive genome expansion in bonnet fungi (Mycena s.s.) driven by repeated elements and novel gene families across ecological guilds.</title>
        <authorList>
            <consortium name="Lawrence Berkeley National Laboratory"/>
            <person name="Harder C.B."/>
            <person name="Miyauchi S."/>
            <person name="Viragh M."/>
            <person name="Kuo A."/>
            <person name="Thoen E."/>
            <person name="Andreopoulos B."/>
            <person name="Lu D."/>
            <person name="Skrede I."/>
            <person name="Drula E."/>
            <person name="Henrissat B."/>
            <person name="Morin E."/>
            <person name="Kohler A."/>
            <person name="Barry K."/>
            <person name="LaButti K."/>
            <person name="Morin E."/>
            <person name="Salamov A."/>
            <person name="Lipzen A."/>
            <person name="Mereny Z."/>
            <person name="Hegedus B."/>
            <person name="Baldrian P."/>
            <person name="Stursova M."/>
            <person name="Weitz H."/>
            <person name="Taylor A."/>
            <person name="Grigoriev I.V."/>
            <person name="Nagy L.G."/>
            <person name="Martin F."/>
            <person name="Kauserud H."/>
        </authorList>
    </citation>
    <scope>NUCLEOTIDE SEQUENCE</scope>
    <source>
        <strain evidence="2">9144</strain>
    </source>
</reference>
<feature type="region of interest" description="Disordered" evidence="1">
    <location>
        <begin position="242"/>
        <end position="309"/>
    </location>
</feature>
<feature type="region of interest" description="Disordered" evidence="1">
    <location>
        <begin position="133"/>
        <end position="152"/>
    </location>
</feature>
<gene>
    <name evidence="2" type="ORF">GGX14DRAFT_362304</name>
</gene>
<dbReference type="Proteomes" id="UP001219525">
    <property type="component" value="Unassembled WGS sequence"/>
</dbReference>
<proteinExistence type="predicted"/>